<keyword evidence="2" id="KW-0963">Cytoplasm</keyword>
<dbReference type="InterPro" id="IPR048256">
    <property type="entry name" value="Tektin-like"/>
</dbReference>
<dbReference type="GeneTree" id="ENSGT00950000182894"/>
<dbReference type="Ensembl" id="ENSGMOT00000014487.2">
    <property type="protein sequence ID" value="ENSGMOP00000014122.2"/>
    <property type="gene ID" value="ENSGMOG00000013094.2"/>
</dbReference>
<comment type="subcellular location">
    <subcellularLocation>
        <location evidence="3">Cytoplasm</location>
        <location evidence="3">Cytoskeleton</location>
        <location evidence="3">Cilium axoneme</location>
    </subcellularLocation>
</comment>
<dbReference type="PRINTS" id="PR00511">
    <property type="entry name" value="TEKTIN"/>
</dbReference>
<dbReference type="AlphaFoldDB" id="A0A8C4ZG51"/>
<keyword evidence="6" id="KW-1185">Reference proteome</keyword>
<dbReference type="GO" id="GO:0015630">
    <property type="term" value="C:microtubule cytoskeleton"/>
    <property type="evidence" value="ECO:0007669"/>
    <property type="project" value="UniProtKB-UniRule"/>
</dbReference>
<dbReference type="OMA" id="FDHRGKM"/>
<reference evidence="5" key="1">
    <citation type="submission" date="2025-08" db="UniProtKB">
        <authorList>
            <consortium name="Ensembl"/>
        </authorList>
    </citation>
    <scope>IDENTIFICATION</scope>
</reference>
<evidence type="ECO:0000256" key="4">
    <source>
        <dbReference type="SAM" id="Coils"/>
    </source>
</evidence>
<dbReference type="PANTHER" id="PTHR19960:SF7">
    <property type="entry name" value="TEKTIN"/>
    <property type="match status" value="1"/>
</dbReference>
<evidence type="ECO:0000256" key="1">
    <source>
        <dbReference type="ARBA" id="ARBA00007209"/>
    </source>
</evidence>
<accession>A0A8C4ZG51</accession>
<evidence type="ECO:0000313" key="5">
    <source>
        <dbReference type="Ensembl" id="ENSGMOP00000014122.2"/>
    </source>
</evidence>
<dbReference type="InterPro" id="IPR000435">
    <property type="entry name" value="Tektins"/>
</dbReference>
<proteinExistence type="inferred from homology"/>
<feature type="coiled-coil region" evidence="4">
    <location>
        <begin position="243"/>
        <end position="306"/>
    </location>
</feature>
<dbReference type="GO" id="GO:0005634">
    <property type="term" value="C:nucleus"/>
    <property type="evidence" value="ECO:0007669"/>
    <property type="project" value="TreeGrafter"/>
</dbReference>
<dbReference type="Proteomes" id="UP000694546">
    <property type="component" value="Chromosome 22"/>
</dbReference>
<evidence type="ECO:0000256" key="3">
    <source>
        <dbReference type="RuleBase" id="RU367040"/>
    </source>
</evidence>
<dbReference type="PANTHER" id="PTHR19960">
    <property type="entry name" value="TEKTIN"/>
    <property type="match status" value="1"/>
</dbReference>
<keyword evidence="3" id="KW-0969">Cilium</keyword>
<sequence length="434" mass="49528">MSTIEAKPCLHHSVADWQNNNRQLSATAEHERDVSHVIRQEGRGLRNETTIKTWWDESDTCRRLGERLWDVSRCKDSLESSAVEVDTEMEALTLAKEELEQALGATAVPLQVTQECLTLRQGRRGLELVGDPVEEELKQEVRLIERVQQELQQHVGRTFEQLWYGHVLQEARHQLTMDLQNKMDALDVDRICLSLTVKSAQISLKTNPLRIPPGTVTPQEWAQFSQYNVTVAQEAVLLSQQMRENASLTRSKLQNELEKQRRATEFALRKRTHTEEQSRQELEWQLKITEDEISEMEADIRGLDQDLRVKTASLKLAHTRLENRTCRPGMDLCRDQVQLGLVREVQQLEASIKALDQKLGEAQHSLQKMCLHHARMTQDLNRKQEALSLEQRSLNTRHRLTDATCAAVGGDKPAVAGVVPLANSSGRSRLRTLA</sequence>
<keyword evidence="3" id="KW-0966">Cell projection</keyword>
<keyword evidence="4" id="KW-0175">Coiled coil</keyword>
<name>A0A8C4ZG51_GADMO</name>
<dbReference type="GO" id="GO:0060271">
    <property type="term" value="P:cilium assembly"/>
    <property type="evidence" value="ECO:0007669"/>
    <property type="project" value="UniProtKB-UniRule"/>
</dbReference>
<organism evidence="5 6">
    <name type="scientific">Gadus morhua</name>
    <name type="common">Atlantic cod</name>
    <dbReference type="NCBI Taxonomy" id="8049"/>
    <lineage>
        <taxon>Eukaryota</taxon>
        <taxon>Metazoa</taxon>
        <taxon>Chordata</taxon>
        <taxon>Craniata</taxon>
        <taxon>Vertebrata</taxon>
        <taxon>Euteleostomi</taxon>
        <taxon>Actinopterygii</taxon>
        <taxon>Neopterygii</taxon>
        <taxon>Teleostei</taxon>
        <taxon>Neoteleostei</taxon>
        <taxon>Acanthomorphata</taxon>
        <taxon>Zeiogadaria</taxon>
        <taxon>Gadariae</taxon>
        <taxon>Gadiformes</taxon>
        <taxon>Gadoidei</taxon>
        <taxon>Gadidae</taxon>
        <taxon>Gadus</taxon>
    </lineage>
</organism>
<evidence type="ECO:0000256" key="2">
    <source>
        <dbReference type="ARBA" id="ARBA00022490"/>
    </source>
</evidence>
<reference evidence="5" key="2">
    <citation type="submission" date="2025-09" db="UniProtKB">
        <authorList>
            <consortium name="Ensembl"/>
        </authorList>
    </citation>
    <scope>IDENTIFICATION</scope>
</reference>
<dbReference type="Pfam" id="PF03148">
    <property type="entry name" value="Tektin"/>
    <property type="match status" value="1"/>
</dbReference>
<dbReference type="GO" id="GO:0060294">
    <property type="term" value="P:cilium movement involved in cell motility"/>
    <property type="evidence" value="ECO:0007669"/>
    <property type="project" value="UniProtKB-UniRule"/>
</dbReference>
<evidence type="ECO:0000313" key="6">
    <source>
        <dbReference type="Proteomes" id="UP000694546"/>
    </source>
</evidence>
<keyword evidence="3" id="KW-0282">Flagellum</keyword>
<protein>
    <recommendedName>
        <fullName evidence="3">Tektin</fullName>
    </recommendedName>
</protein>
<comment type="similarity">
    <text evidence="1 3">Belongs to the tektin family.</text>
</comment>
<dbReference type="GO" id="GO:0005930">
    <property type="term" value="C:axoneme"/>
    <property type="evidence" value="ECO:0007669"/>
    <property type="project" value="UniProtKB-SubCell"/>
</dbReference>